<sequence length="518" mass="57374">MGDHELMSTYPPLLKTICNVSPLVSFAPMVLLDNESFSDGLWADDGISIQLQIQKRRVQRLTDDAQPHPATKDEDAIVLPQDLPEDIKTLSETHLAGAVILAIAADDWSALPFQLPPEYKYSVLGFYHVTNVEHIISKSNNLSKGRISTFFSWKITLQWVTGGHEPLGNSKSLKFGHPWWMSLDRFKTSQKNGPNHEEAERFSPSELNCVLVPRKVISGTHGSRTWLCDSCGKLNLCGWLGAQSCSSTVCENDIMALSYPQQPPSLSTIRSKPRSSLYNDQATIYPPDITKTAKTHEDGTHLLTYAGENVEVRHILANGIHKLEEFAERYFNQMLEEANLILTPLAELNKSSATTLIFSRLVRDCQKSQESGSPASWSGLPTASPTIREYLTGTVKSYFGTTLDYTQFTQFEAHSWMDSSTAKKYLFMDSEAMNKNIIVLCLGADIEITVGLDVQIPMTSKTKSKSVSRVSKLPEESLHLVLSHGDIVFVSGKFANICVSSVHGFSIVCAACEPLPQA</sequence>
<accession>A0A0H2RLG8</accession>
<evidence type="ECO:0000313" key="2">
    <source>
        <dbReference type="Proteomes" id="UP000053477"/>
    </source>
</evidence>
<evidence type="ECO:0000313" key="1">
    <source>
        <dbReference type="EMBL" id="KLO12739.1"/>
    </source>
</evidence>
<dbReference type="AlphaFoldDB" id="A0A0H2RLG8"/>
<gene>
    <name evidence="1" type="ORF">SCHPADRAFT_404848</name>
</gene>
<reference evidence="1 2" key="1">
    <citation type="submission" date="2015-04" db="EMBL/GenBank/DDBJ databases">
        <title>Complete genome sequence of Schizopora paradoxa KUC8140, a cosmopolitan wood degrader in East Asia.</title>
        <authorList>
            <consortium name="DOE Joint Genome Institute"/>
            <person name="Min B."/>
            <person name="Park H."/>
            <person name="Jang Y."/>
            <person name="Kim J.-J."/>
            <person name="Kim K.H."/>
            <person name="Pangilinan J."/>
            <person name="Lipzen A."/>
            <person name="Riley R."/>
            <person name="Grigoriev I.V."/>
            <person name="Spatafora J.W."/>
            <person name="Choi I.-G."/>
        </authorList>
    </citation>
    <scope>NUCLEOTIDE SEQUENCE [LARGE SCALE GENOMIC DNA]</scope>
    <source>
        <strain evidence="1 2">KUC8140</strain>
    </source>
</reference>
<dbReference type="Proteomes" id="UP000053477">
    <property type="component" value="Unassembled WGS sequence"/>
</dbReference>
<keyword evidence="2" id="KW-1185">Reference proteome</keyword>
<proteinExistence type="predicted"/>
<name>A0A0H2RLG8_9AGAM</name>
<protein>
    <submittedName>
        <fullName evidence="1">Uncharacterized protein</fullName>
    </submittedName>
</protein>
<dbReference type="OrthoDB" id="2678679at2759"/>
<organism evidence="1 2">
    <name type="scientific">Schizopora paradoxa</name>
    <dbReference type="NCBI Taxonomy" id="27342"/>
    <lineage>
        <taxon>Eukaryota</taxon>
        <taxon>Fungi</taxon>
        <taxon>Dikarya</taxon>
        <taxon>Basidiomycota</taxon>
        <taxon>Agaricomycotina</taxon>
        <taxon>Agaricomycetes</taxon>
        <taxon>Hymenochaetales</taxon>
        <taxon>Schizoporaceae</taxon>
        <taxon>Schizopora</taxon>
    </lineage>
</organism>
<dbReference type="EMBL" id="KQ085972">
    <property type="protein sequence ID" value="KLO12739.1"/>
    <property type="molecule type" value="Genomic_DNA"/>
</dbReference>
<dbReference type="InParanoid" id="A0A0H2RLG8"/>